<dbReference type="RefSeq" id="WP_130414498.1">
    <property type="nucleotide sequence ID" value="NZ_SHKX01000013.1"/>
</dbReference>
<feature type="signal peptide" evidence="1">
    <location>
        <begin position="1"/>
        <end position="24"/>
    </location>
</feature>
<proteinExistence type="predicted"/>
<dbReference type="Gene3D" id="3.30.530.20">
    <property type="match status" value="1"/>
</dbReference>
<accession>A0A4Q7YPA8</accession>
<evidence type="ECO:0000256" key="1">
    <source>
        <dbReference type="SAM" id="SignalP"/>
    </source>
</evidence>
<dbReference type="AlphaFoldDB" id="A0A4Q7YPA8"/>
<evidence type="ECO:0000313" key="2">
    <source>
        <dbReference type="EMBL" id="RZU38703.1"/>
    </source>
</evidence>
<dbReference type="SUPFAM" id="SSF55961">
    <property type="entry name" value="Bet v1-like"/>
    <property type="match status" value="1"/>
</dbReference>
<dbReference type="InterPro" id="IPR023393">
    <property type="entry name" value="START-like_dom_sf"/>
</dbReference>
<feature type="chain" id="PRO_5020300927" evidence="1">
    <location>
        <begin position="25"/>
        <end position="234"/>
    </location>
</feature>
<keyword evidence="3" id="KW-1185">Reference proteome</keyword>
<name>A0A4Q7YPA8_9GAMM</name>
<keyword evidence="1" id="KW-0732">Signal</keyword>
<dbReference type="EMBL" id="SHKX01000013">
    <property type="protein sequence ID" value="RZU38703.1"/>
    <property type="molecule type" value="Genomic_DNA"/>
</dbReference>
<sequence>MSRKFSPAVLSAMIALTLSGAAFAERGDLEELRSYDANAWIVIKNDRLHQVTTYAKQEDNKRLRSFRQELTFEASIDATAKLLLDIANYPRWFHMNRESRMVKQISPTEFLYYQLFDTPPGQPPRDVVVRATIQPYSARTGALKLVLRAAPDALPPQPGVVRIPAWEMTATYTPLGNGMMKGVTEGYVDPGGNAPAWAVNYVQRAAPYRNALGIQRIVKYYESNDFQTPFKYKE</sequence>
<evidence type="ECO:0000313" key="3">
    <source>
        <dbReference type="Proteomes" id="UP000292423"/>
    </source>
</evidence>
<comment type="caution">
    <text evidence="2">The sequence shown here is derived from an EMBL/GenBank/DDBJ whole genome shotgun (WGS) entry which is preliminary data.</text>
</comment>
<gene>
    <name evidence="2" type="ORF">EV700_2638</name>
</gene>
<organism evidence="2 3">
    <name type="scientific">Fluviicoccus keumensis</name>
    <dbReference type="NCBI Taxonomy" id="1435465"/>
    <lineage>
        <taxon>Bacteria</taxon>
        <taxon>Pseudomonadati</taxon>
        <taxon>Pseudomonadota</taxon>
        <taxon>Gammaproteobacteria</taxon>
        <taxon>Moraxellales</taxon>
        <taxon>Moraxellaceae</taxon>
        <taxon>Fluviicoccus</taxon>
    </lineage>
</organism>
<dbReference type="Proteomes" id="UP000292423">
    <property type="component" value="Unassembled WGS sequence"/>
</dbReference>
<protein>
    <submittedName>
        <fullName evidence="2">START domain-containing protein</fullName>
    </submittedName>
</protein>
<reference evidence="2 3" key="1">
    <citation type="submission" date="2019-02" db="EMBL/GenBank/DDBJ databases">
        <title>Genomic Encyclopedia of Type Strains, Phase IV (KMG-IV): sequencing the most valuable type-strain genomes for metagenomic binning, comparative biology and taxonomic classification.</title>
        <authorList>
            <person name="Goeker M."/>
        </authorList>
    </citation>
    <scope>NUCLEOTIDE SEQUENCE [LARGE SCALE GENOMIC DNA]</scope>
    <source>
        <strain evidence="2 3">DSM 105135</strain>
    </source>
</reference>
<dbReference type="OrthoDB" id="5734556at2"/>